<gene>
    <name evidence="2" type="ORF">NPIL_635831</name>
</gene>
<dbReference type="EMBL" id="BMAW01046468">
    <property type="protein sequence ID" value="GFS55592.1"/>
    <property type="molecule type" value="Genomic_DNA"/>
</dbReference>
<protein>
    <submittedName>
        <fullName evidence="2">Uncharacterized protein</fullName>
    </submittedName>
</protein>
<feature type="compositionally biased region" description="Polar residues" evidence="1">
    <location>
        <begin position="41"/>
        <end position="55"/>
    </location>
</feature>
<feature type="region of interest" description="Disordered" evidence="1">
    <location>
        <begin position="1"/>
        <end position="25"/>
    </location>
</feature>
<name>A0A8X6IQC2_NEPPI</name>
<accession>A0A8X6IQC2</accession>
<organism evidence="2 3">
    <name type="scientific">Nephila pilipes</name>
    <name type="common">Giant wood spider</name>
    <name type="synonym">Nephila maculata</name>
    <dbReference type="NCBI Taxonomy" id="299642"/>
    <lineage>
        <taxon>Eukaryota</taxon>
        <taxon>Metazoa</taxon>
        <taxon>Ecdysozoa</taxon>
        <taxon>Arthropoda</taxon>
        <taxon>Chelicerata</taxon>
        <taxon>Arachnida</taxon>
        <taxon>Araneae</taxon>
        <taxon>Araneomorphae</taxon>
        <taxon>Entelegynae</taxon>
        <taxon>Araneoidea</taxon>
        <taxon>Nephilidae</taxon>
        <taxon>Nephila</taxon>
    </lineage>
</organism>
<sequence>MLNEPATTPSHNTTTPLEKQHSKEEKKIRLAWGEVEKGKVSRNSNATCQTRTARTSPGFVSRIPNEPTVGGGFNIKPGRRYALGFYRLCGGCGRVAPARTIRALVQSKSPGINLVVSRERCL</sequence>
<proteinExistence type="predicted"/>
<evidence type="ECO:0000313" key="2">
    <source>
        <dbReference type="EMBL" id="GFS55592.1"/>
    </source>
</evidence>
<comment type="caution">
    <text evidence="2">The sequence shown here is derived from an EMBL/GenBank/DDBJ whole genome shotgun (WGS) entry which is preliminary data.</text>
</comment>
<dbReference type="Proteomes" id="UP000887013">
    <property type="component" value="Unassembled WGS sequence"/>
</dbReference>
<reference evidence="2" key="1">
    <citation type="submission" date="2020-08" db="EMBL/GenBank/DDBJ databases">
        <title>Multicomponent nature underlies the extraordinary mechanical properties of spider dragline silk.</title>
        <authorList>
            <person name="Kono N."/>
            <person name="Nakamura H."/>
            <person name="Mori M."/>
            <person name="Yoshida Y."/>
            <person name="Ohtoshi R."/>
            <person name="Malay A.D."/>
            <person name="Moran D.A.P."/>
            <person name="Tomita M."/>
            <person name="Numata K."/>
            <person name="Arakawa K."/>
        </authorList>
    </citation>
    <scope>NUCLEOTIDE SEQUENCE</scope>
</reference>
<feature type="compositionally biased region" description="Polar residues" evidence="1">
    <location>
        <begin position="1"/>
        <end position="17"/>
    </location>
</feature>
<dbReference type="AlphaFoldDB" id="A0A8X6IQC2"/>
<dbReference type="OrthoDB" id="10333993at2759"/>
<feature type="region of interest" description="Disordered" evidence="1">
    <location>
        <begin position="41"/>
        <end position="63"/>
    </location>
</feature>
<evidence type="ECO:0000256" key="1">
    <source>
        <dbReference type="SAM" id="MobiDB-lite"/>
    </source>
</evidence>
<evidence type="ECO:0000313" key="3">
    <source>
        <dbReference type="Proteomes" id="UP000887013"/>
    </source>
</evidence>
<keyword evidence="3" id="KW-1185">Reference proteome</keyword>